<evidence type="ECO:0000313" key="3">
    <source>
        <dbReference type="Proteomes" id="UP001501237"/>
    </source>
</evidence>
<organism evidence="2 3">
    <name type="scientific">Actinocorallia longicatena</name>
    <dbReference type="NCBI Taxonomy" id="111803"/>
    <lineage>
        <taxon>Bacteria</taxon>
        <taxon>Bacillati</taxon>
        <taxon>Actinomycetota</taxon>
        <taxon>Actinomycetes</taxon>
        <taxon>Streptosporangiales</taxon>
        <taxon>Thermomonosporaceae</taxon>
        <taxon>Actinocorallia</taxon>
    </lineage>
</organism>
<dbReference type="Proteomes" id="UP001501237">
    <property type="component" value="Unassembled WGS sequence"/>
</dbReference>
<comment type="caution">
    <text evidence="2">The sequence shown here is derived from an EMBL/GenBank/DDBJ whole genome shotgun (WGS) entry which is preliminary data.</text>
</comment>
<reference evidence="3" key="1">
    <citation type="journal article" date="2019" name="Int. J. Syst. Evol. Microbiol.">
        <title>The Global Catalogue of Microorganisms (GCM) 10K type strain sequencing project: providing services to taxonomists for standard genome sequencing and annotation.</title>
        <authorList>
            <consortium name="The Broad Institute Genomics Platform"/>
            <consortium name="The Broad Institute Genome Sequencing Center for Infectious Disease"/>
            <person name="Wu L."/>
            <person name="Ma J."/>
        </authorList>
    </citation>
    <scope>NUCLEOTIDE SEQUENCE [LARGE SCALE GENOMIC DNA]</scope>
    <source>
        <strain evidence="3">JCM 9377</strain>
    </source>
</reference>
<keyword evidence="3" id="KW-1185">Reference proteome</keyword>
<gene>
    <name evidence="2" type="ORF">GCM10010468_07270</name>
</gene>
<evidence type="ECO:0000259" key="1">
    <source>
        <dbReference type="Pfam" id="PF12728"/>
    </source>
</evidence>
<accession>A0ABP6PZ19</accession>
<dbReference type="EMBL" id="BAAAUV010000002">
    <property type="protein sequence ID" value="GAA3196580.1"/>
    <property type="molecule type" value="Genomic_DNA"/>
</dbReference>
<dbReference type="InterPro" id="IPR010093">
    <property type="entry name" value="SinI_DNA-bd"/>
</dbReference>
<evidence type="ECO:0000313" key="2">
    <source>
        <dbReference type="EMBL" id="GAA3196580.1"/>
    </source>
</evidence>
<dbReference type="RefSeq" id="WP_344822074.1">
    <property type="nucleotide sequence ID" value="NZ_BAAAUV010000002.1"/>
</dbReference>
<proteinExistence type="predicted"/>
<dbReference type="NCBIfam" id="TIGR01764">
    <property type="entry name" value="excise"/>
    <property type="match status" value="1"/>
</dbReference>
<sequence>MDLADRLLSVSEAAELLGLDQSRVRQLIRARMLGATKIGGRWILEPGAVRAWALRGRIPRALSPRGAWALLLHLDGCDPAWENPVERHRTRCRAAEVRDGSQLAELVRNRATAHEFTVHPSVLHRIGRTRGLVASGPRPSLADPRFEAYTRPELFEELISRFGLRNPTPGEGRLVLRVPTSLWPFAPETRAASPLVIAIDLLEGADRRDLDRARARVDRALGSRVASGNFSP</sequence>
<name>A0ABP6PZ19_9ACTN</name>
<feature type="domain" description="Helix-turn-helix" evidence="1">
    <location>
        <begin position="7"/>
        <end position="55"/>
    </location>
</feature>
<dbReference type="Pfam" id="PF12728">
    <property type="entry name" value="HTH_17"/>
    <property type="match status" value="1"/>
</dbReference>
<dbReference type="InterPro" id="IPR041657">
    <property type="entry name" value="HTH_17"/>
</dbReference>
<protein>
    <recommendedName>
        <fullName evidence="1">Helix-turn-helix domain-containing protein</fullName>
    </recommendedName>
</protein>